<evidence type="ECO:0000256" key="1">
    <source>
        <dbReference type="SAM" id="MobiDB-lite"/>
    </source>
</evidence>
<proteinExistence type="predicted"/>
<dbReference type="AlphaFoldDB" id="A0A061QU36"/>
<gene>
    <name evidence="2" type="ORF">TSPGSL018_18972</name>
</gene>
<feature type="region of interest" description="Disordered" evidence="1">
    <location>
        <begin position="1"/>
        <end position="36"/>
    </location>
</feature>
<evidence type="ECO:0000313" key="2">
    <source>
        <dbReference type="EMBL" id="JAC64137.1"/>
    </source>
</evidence>
<name>A0A061QU36_9CHLO</name>
<protein>
    <submittedName>
        <fullName evidence="2">Uncharacterized protein</fullName>
    </submittedName>
</protein>
<accession>A0A061QU36</accession>
<dbReference type="EMBL" id="GBEZ01022713">
    <property type="protein sequence ID" value="JAC64137.1"/>
    <property type="molecule type" value="Transcribed_RNA"/>
</dbReference>
<organism evidence="2">
    <name type="scientific">Tetraselmis sp. GSL018</name>
    <dbReference type="NCBI Taxonomy" id="582737"/>
    <lineage>
        <taxon>Eukaryota</taxon>
        <taxon>Viridiplantae</taxon>
        <taxon>Chlorophyta</taxon>
        <taxon>core chlorophytes</taxon>
        <taxon>Chlorodendrophyceae</taxon>
        <taxon>Chlorodendrales</taxon>
        <taxon>Chlorodendraceae</taxon>
        <taxon>Tetraselmis</taxon>
    </lineage>
</organism>
<reference evidence="2" key="1">
    <citation type="submission" date="2014-05" db="EMBL/GenBank/DDBJ databases">
        <title>The transcriptome of the halophilic microalga Tetraselmis sp. GSL018 isolated from the Great Salt Lake, Utah.</title>
        <authorList>
            <person name="Jinkerson R.E."/>
            <person name="D'Adamo S."/>
            <person name="Posewitz M.C."/>
        </authorList>
    </citation>
    <scope>NUCLEOTIDE SEQUENCE</scope>
    <source>
        <strain evidence="2">GSL018</strain>
    </source>
</reference>
<sequence>MEISGASDLNERDTTRIPSETEFLSRTPGPSPTYARRVSDIGWGVMDATGRSSLLWRKNEFNKKCTFIGKTTNSEASDRTFLSLPGVTLNAKTVKELPKVASEAIGFCRR</sequence>